<reference evidence="2 3" key="1">
    <citation type="submission" date="2024-03" db="EMBL/GenBank/DDBJ databases">
        <title>Complete genome sequence of the green alga Chloropicon roscoffensis RCC1871.</title>
        <authorList>
            <person name="Lemieux C."/>
            <person name="Pombert J.-F."/>
            <person name="Otis C."/>
            <person name="Turmel M."/>
        </authorList>
    </citation>
    <scope>NUCLEOTIDE SEQUENCE [LARGE SCALE GENOMIC DNA]</scope>
    <source>
        <strain evidence="2 3">RCC1871</strain>
    </source>
</reference>
<sequence length="72" mass="8295">MELVDFEWRFGVTASTSEVQQVGRTFVHLKLVLEDPTVGDRDVRTIELSVEKFYQLLSQLEQAQGQLEDILL</sequence>
<proteinExistence type="predicted"/>
<protein>
    <submittedName>
        <fullName evidence="2">COMM domain-containing protein</fullName>
    </submittedName>
</protein>
<accession>A0AAX4PMW1</accession>
<dbReference type="Proteomes" id="UP001472866">
    <property type="component" value="Chromosome 18"/>
</dbReference>
<feature type="domain" description="COMM" evidence="1">
    <location>
        <begin position="2"/>
        <end position="71"/>
    </location>
</feature>
<dbReference type="EMBL" id="CP151518">
    <property type="protein sequence ID" value="WZN67078.1"/>
    <property type="molecule type" value="Genomic_DNA"/>
</dbReference>
<evidence type="ECO:0000313" key="2">
    <source>
        <dbReference type="EMBL" id="WZN67078.1"/>
    </source>
</evidence>
<evidence type="ECO:0000313" key="3">
    <source>
        <dbReference type="Proteomes" id="UP001472866"/>
    </source>
</evidence>
<gene>
    <name evidence="2" type="ORF">HKI87_18g86500</name>
</gene>
<dbReference type="Pfam" id="PF07258">
    <property type="entry name" value="COMM_domain"/>
    <property type="match status" value="1"/>
</dbReference>
<organism evidence="2 3">
    <name type="scientific">Chloropicon roscoffensis</name>
    <dbReference type="NCBI Taxonomy" id="1461544"/>
    <lineage>
        <taxon>Eukaryota</taxon>
        <taxon>Viridiplantae</taxon>
        <taxon>Chlorophyta</taxon>
        <taxon>Chloropicophyceae</taxon>
        <taxon>Chloropicales</taxon>
        <taxon>Chloropicaceae</taxon>
        <taxon>Chloropicon</taxon>
    </lineage>
</organism>
<dbReference type="PROSITE" id="PS51269">
    <property type="entry name" value="COMM"/>
    <property type="match status" value="1"/>
</dbReference>
<dbReference type="AlphaFoldDB" id="A0AAX4PMW1"/>
<dbReference type="InterPro" id="IPR017920">
    <property type="entry name" value="COMM"/>
</dbReference>
<evidence type="ECO:0000259" key="1">
    <source>
        <dbReference type="PROSITE" id="PS51269"/>
    </source>
</evidence>
<keyword evidence="3" id="KW-1185">Reference proteome</keyword>
<name>A0AAX4PMW1_9CHLO</name>